<evidence type="ECO:0000313" key="2">
    <source>
        <dbReference type="Proteomes" id="UP000095283"/>
    </source>
</evidence>
<keyword evidence="1" id="KW-1133">Transmembrane helix</keyword>
<keyword evidence="1" id="KW-0472">Membrane</keyword>
<keyword evidence="2" id="KW-1185">Reference proteome</keyword>
<protein>
    <submittedName>
        <fullName evidence="3">DUF4817 domain-containing protein</fullName>
    </submittedName>
</protein>
<feature type="transmembrane region" description="Helical" evidence="1">
    <location>
        <begin position="126"/>
        <end position="147"/>
    </location>
</feature>
<evidence type="ECO:0000313" key="3">
    <source>
        <dbReference type="WBParaSite" id="Hba_06969"/>
    </source>
</evidence>
<name>A0A1I7WP87_HETBA</name>
<dbReference type="WBParaSite" id="Hba_06969">
    <property type="protein sequence ID" value="Hba_06969"/>
    <property type="gene ID" value="Hba_06969"/>
</dbReference>
<reference evidence="3" key="1">
    <citation type="submission" date="2016-11" db="UniProtKB">
        <authorList>
            <consortium name="WormBaseParasite"/>
        </authorList>
    </citation>
    <scope>IDENTIFICATION</scope>
</reference>
<proteinExistence type="predicted"/>
<accession>A0A1I7WP87</accession>
<dbReference type="Proteomes" id="UP000095283">
    <property type="component" value="Unplaced"/>
</dbReference>
<organism evidence="2 3">
    <name type="scientific">Heterorhabditis bacteriophora</name>
    <name type="common">Entomopathogenic nematode worm</name>
    <dbReference type="NCBI Taxonomy" id="37862"/>
    <lineage>
        <taxon>Eukaryota</taxon>
        <taxon>Metazoa</taxon>
        <taxon>Ecdysozoa</taxon>
        <taxon>Nematoda</taxon>
        <taxon>Chromadorea</taxon>
        <taxon>Rhabditida</taxon>
        <taxon>Rhabditina</taxon>
        <taxon>Rhabditomorpha</taxon>
        <taxon>Strongyloidea</taxon>
        <taxon>Heterorhabditidae</taxon>
        <taxon>Heterorhabditis</taxon>
    </lineage>
</organism>
<dbReference type="AlphaFoldDB" id="A0A1I7WP87"/>
<sequence length="268" mass="31290">MDIDITTYSSTSASYSMVNRHSLIKWNCSSTTAVSILRLAHRGKDNIIRILRQYYEDARNGEVTLRLHISKLPIEDLDRNIFIFICFRSHVSLNFIPTKLILSCITTNSQIWIFSLKLTYIKRCTYIEYCINILHPFIYSFICWVLVYVNHLVIWLLFYSPFLLMNCSTFYFHALLGVTKVGPTKGQCFIYLFITNRFSIDPTSPVIAKWCRSYEVGFAAKDRFHSRTERRLPFLCPSSCQPRPMDNYCSTIVIQSSCLCVKRVGQTW</sequence>
<feature type="transmembrane region" description="Helical" evidence="1">
    <location>
        <begin position="153"/>
        <end position="176"/>
    </location>
</feature>
<keyword evidence="1" id="KW-0812">Transmembrane</keyword>
<evidence type="ECO:0000256" key="1">
    <source>
        <dbReference type="SAM" id="Phobius"/>
    </source>
</evidence>